<feature type="region of interest" description="Disordered" evidence="1">
    <location>
        <begin position="36"/>
        <end position="81"/>
    </location>
</feature>
<gene>
    <name evidence="2" type="ORF">SCHCODRAFT_105957</name>
</gene>
<dbReference type="GeneID" id="9597163"/>
<feature type="region of interest" description="Disordered" evidence="1">
    <location>
        <begin position="251"/>
        <end position="274"/>
    </location>
</feature>
<protein>
    <submittedName>
        <fullName evidence="2">Uncharacterized protein</fullName>
    </submittedName>
</protein>
<organism evidence="3">
    <name type="scientific">Schizophyllum commune (strain H4-8 / FGSC 9210)</name>
    <name type="common">Split gill fungus</name>
    <dbReference type="NCBI Taxonomy" id="578458"/>
    <lineage>
        <taxon>Eukaryota</taxon>
        <taxon>Fungi</taxon>
        <taxon>Dikarya</taxon>
        <taxon>Basidiomycota</taxon>
        <taxon>Agaricomycotina</taxon>
        <taxon>Agaricomycetes</taxon>
        <taxon>Agaricomycetidae</taxon>
        <taxon>Agaricales</taxon>
        <taxon>Schizophyllaceae</taxon>
        <taxon>Schizophyllum</taxon>
    </lineage>
</organism>
<feature type="compositionally biased region" description="Polar residues" evidence="1">
    <location>
        <begin position="94"/>
        <end position="106"/>
    </location>
</feature>
<evidence type="ECO:0000313" key="2">
    <source>
        <dbReference type="EMBL" id="EFJ01243.1"/>
    </source>
</evidence>
<accession>D8PT37</accession>
<name>D8PT37_SCHCM</name>
<dbReference type="OrthoDB" id="10291295at2759"/>
<dbReference type="RefSeq" id="XP_003036145.1">
    <property type="nucleotide sequence ID" value="XM_003036099.1"/>
</dbReference>
<evidence type="ECO:0000256" key="1">
    <source>
        <dbReference type="SAM" id="MobiDB-lite"/>
    </source>
</evidence>
<evidence type="ECO:0000313" key="3">
    <source>
        <dbReference type="Proteomes" id="UP000007431"/>
    </source>
</evidence>
<dbReference type="HOGENOM" id="CLU_1016178_0_0_1"/>
<feature type="region of interest" description="Disordered" evidence="1">
    <location>
        <begin position="170"/>
        <end position="201"/>
    </location>
</feature>
<feature type="non-terminal residue" evidence="2">
    <location>
        <position position="274"/>
    </location>
</feature>
<dbReference type="KEGG" id="scm:SCHCO_02742534"/>
<feature type="region of interest" description="Disordered" evidence="1">
    <location>
        <begin position="94"/>
        <end position="124"/>
    </location>
</feature>
<dbReference type="AlphaFoldDB" id="D8PT37"/>
<reference evidence="2 3" key="1">
    <citation type="journal article" date="2010" name="Nat. Biotechnol.">
        <title>Genome sequence of the model mushroom Schizophyllum commune.</title>
        <authorList>
            <person name="Ohm R.A."/>
            <person name="de Jong J.F."/>
            <person name="Lugones L.G."/>
            <person name="Aerts A."/>
            <person name="Kothe E."/>
            <person name="Stajich J.E."/>
            <person name="de Vries R.P."/>
            <person name="Record E."/>
            <person name="Levasseur A."/>
            <person name="Baker S.E."/>
            <person name="Bartholomew K.A."/>
            <person name="Coutinho P.M."/>
            <person name="Erdmann S."/>
            <person name="Fowler T.J."/>
            <person name="Gathman A.C."/>
            <person name="Lombard V."/>
            <person name="Henrissat B."/>
            <person name="Knabe N."/>
            <person name="Kuees U."/>
            <person name="Lilly W.W."/>
            <person name="Lindquist E."/>
            <person name="Lucas S."/>
            <person name="Magnuson J.K."/>
            <person name="Piumi F."/>
            <person name="Raudaskoski M."/>
            <person name="Salamov A."/>
            <person name="Schmutz J."/>
            <person name="Schwarze F.W.M.R."/>
            <person name="vanKuyk P.A."/>
            <person name="Horton J.S."/>
            <person name="Grigoriev I.V."/>
            <person name="Woesten H.A.B."/>
        </authorList>
    </citation>
    <scope>NUCLEOTIDE SEQUENCE [LARGE SCALE GENOMIC DNA]</scope>
    <source>
        <strain evidence="3">H4-8 / FGSC 9210</strain>
    </source>
</reference>
<dbReference type="EMBL" id="GL377303">
    <property type="protein sequence ID" value="EFJ01243.1"/>
    <property type="molecule type" value="Genomic_DNA"/>
</dbReference>
<sequence length="274" mass="29756">MPALNREKPADIIPPADILAANASLGSSPLVKRLGLPSMPGEVSPPLPKTPRTPKSANSAKSIWPHINPFRNKSQNGIPHELLDNYTGHINDAGLQTLSPGLSPPSQWHRKLSPKTPGLRPDRVQRSVRAADLPITPSADYFSTPTTAERAPPYWQPAQPSGRASVFARKRTGSECSSGRPGRSAFESMRDRPPSYSSCDSESPVCFVMDPSWTAEQGEPRFCRVSNPTDGLSGTLDAPDYLWDTPGEAHKVFLKSPPPGRRGRRVTQATKETP</sequence>
<dbReference type="InParanoid" id="D8PT37"/>
<dbReference type="Proteomes" id="UP000007431">
    <property type="component" value="Unassembled WGS sequence"/>
</dbReference>
<keyword evidence="3" id="KW-1185">Reference proteome</keyword>
<proteinExistence type="predicted"/>
<dbReference type="VEuPathDB" id="FungiDB:SCHCODRAFT_02742534"/>